<proteinExistence type="predicted"/>
<keyword evidence="7" id="KW-1185">Reference proteome</keyword>
<dbReference type="PANTHER" id="PTHR30136">
    <property type="entry name" value="HELIX-TURN-HELIX TRANSCRIPTIONAL REGULATOR, ICLR FAMILY"/>
    <property type="match status" value="1"/>
</dbReference>
<comment type="caution">
    <text evidence="6">The sequence shown here is derived from an EMBL/GenBank/DDBJ whole genome shotgun (WGS) entry which is preliminary data.</text>
</comment>
<keyword evidence="2" id="KW-0238">DNA-binding</keyword>
<dbReference type="InterPro" id="IPR036388">
    <property type="entry name" value="WH-like_DNA-bd_sf"/>
</dbReference>
<name>A0ABV7DIK7_9HYPH</name>
<dbReference type="SUPFAM" id="SSF46785">
    <property type="entry name" value="Winged helix' DNA-binding domain"/>
    <property type="match status" value="1"/>
</dbReference>
<dbReference type="EMBL" id="JBHRSP010000019">
    <property type="protein sequence ID" value="MFC3074092.1"/>
    <property type="molecule type" value="Genomic_DNA"/>
</dbReference>
<dbReference type="Pfam" id="PF01614">
    <property type="entry name" value="IclR_C"/>
    <property type="match status" value="1"/>
</dbReference>
<accession>A0ABV7DIK7</accession>
<dbReference type="SUPFAM" id="SSF55781">
    <property type="entry name" value="GAF domain-like"/>
    <property type="match status" value="1"/>
</dbReference>
<dbReference type="PROSITE" id="PS51078">
    <property type="entry name" value="ICLR_ED"/>
    <property type="match status" value="1"/>
</dbReference>
<evidence type="ECO:0000259" key="5">
    <source>
        <dbReference type="PROSITE" id="PS51078"/>
    </source>
</evidence>
<dbReference type="Pfam" id="PF09339">
    <property type="entry name" value="HTH_IclR"/>
    <property type="match status" value="1"/>
</dbReference>
<evidence type="ECO:0000259" key="4">
    <source>
        <dbReference type="PROSITE" id="PS51077"/>
    </source>
</evidence>
<organism evidence="6 7">
    <name type="scientific">Shinella pollutisoli</name>
    <dbReference type="NCBI Taxonomy" id="2250594"/>
    <lineage>
        <taxon>Bacteria</taxon>
        <taxon>Pseudomonadati</taxon>
        <taxon>Pseudomonadota</taxon>
        <taxon>Alphaproteobacteria</taxon>
        <taxon>Hyphomicrobiales</taxon>
        <taxon>Rhizobiaceae</taxon>
        <taxon>Shinella</taxon>
    </lineage>
</organism>
<dbReference type="Proteomes" id="UP001595377">
    <property type="component" value="Unassembled WGS sequence"/>
</dbReference>
<dbReference type="Gene3D" id="3.30.450.40">
    <property type="match status" value="1"/>
</dbReference>
<dbReference type="PANTHER" id="PTHR30136:SF35">
    <property type="entry name" value="HTH-TYPE TRANSCRIPTIONAL REGULATOR RV1719"/>
    <property type="match status" value="1"/>
</dbReference>
<dbReference type="RefSeq" id="WP_257313065.1">
    <property type="nucleotide sequence ID" value="NZ_JANFDG010000003.1"/>
</dbReference>
<dbReference type="InterPro" id="IPR029016">
    <property type="entry name" value="GAF-like_dom_sf"/>
</dbReference>
<protein>
    <submittedName>
        <fullName evidence="6">IclR family transcriptional regulator</fullName>
    </submittedName>
</protein>
<keyword evidence="3" id="KW-0804">Transcription</keyword>
<sequence>MTEPVDEPDRKPASGNIKTLEKGLAILDEIIDSSTPLKLSDIIRRFDIDRASAFRFLQTLESKGFLRKDAVTKEYDVGGRLYYWASRLREKTRLINSFHERLQELADSVQQTAHLGLFINNRVLLADFALSASLVTIRHQIGAFEPMHSSAAGKAILAFLPQDRQDRIIEGMDLVAFTKNTITSRDALRIDLALTRERGYAIDASELHEGLTCVARPLFNARGEAVASVGVTSVTALVSGEAGRFEKIISALKSIDDRILE</sequence>
<dbReference type="InterPro" id="IPR050707">
    <property type="entry name" value="HTH_MetabolicPath_Reg"/>
</dbReference>
<dbReference type="SMART" id="SM00346">
    <property type="entry name" value="HTH_ICLR"/>
    <property type="match status" value="1"/>
</dbReference>
<evidence type="ECO:0000256" key="3">
    <source>
        <dbReference type="ARBA" id="ARBA00023163"/>
    </source>
</evidence>
<dbReference type="InterPro" id="IPR036390">
    <property type="entry name" value="WH_DNA-bd_sf"/>
</dbReference>
<evidence type="ECO:0000313" key="6">
    <source>
        <dbReference type="EMBL" id="MFC3074092.1"/>
    </source>
</evidence>
<dbReference type="Gene3D" id="1.10.10.10">
    <property type="entry name" value="Winged helix-like DNA-binding domain superfamily/Winged helix DNA-binding domain"/>
    <property type="match status" value="1"/>
</dbReference>
<dbReference type="InterPro" id="IPR005471">
    <property type="entry name" value="Tscrpt_reg_IclR_N"/>
</dbReference>
<dbReference type="PROSITE" id="PS51077">
    <property type="entry name" value="HTH_ICLR"/>
    <property type="match status" value="1"/>
</dbReference>
<feature type="domain" description="HTH iclR-type" evidence="4">
    <location>
        <begin position="17"/>
        <end position="79"/>
    </location>
</feature>
<evidence type="ECO:0000313" key="7">
    <source>
        <dbReference type="Proteomes" id="UP001595377"/>
    </source>
</evidence>
<gene>
    <name evidence="6" type="ORF">ACFOHH_13345</name>
</gene>
<evidence type="ECO:0000256" key="2">
    <source>
        <dbReference type="ARBA" id="ARBA00023125"/>
    </source>
</evidence>
<feature type="domain" description="IclR-ED" evidence="5">
    <location>
        <begin position="80"/>
        <end position="261"/>
    </location>
</feature>
<keyword evidence="1" id="KW-0805">Transcription regulation</keyword>
<reference evidence="7" key="1">
    <citation type="journal article" date="2019" name="Int. J. Syst. Evol. Microbiol.">
        <title>The Global Catalogue of Microorganisms (GCM) 10K type strain sequencing project: providing services to taxonomists for standard genome sequencing and annotation.</title>
        <authorList>
            <consortium name="The Broad Institute Genomics Platform"/>
            <consortium name="The Broad Institute Genome Sequencing Center for Infectious Disease"/>
            <person name="Wu L."/>
            <person name="Ma J."/>
        </authorList>
    </citation>
    <scope>NUCLEOTIDE SEQUENCE [LARGE SCALE GENOMIC DNA]</scope>
    <source>
        <strain evidence="7">KCTC 52677</strain>
    </source>
</reference>
<evidence type="ECO:0000256" key="1">
    <source>
        <dbReference type="ARBA" id="ARBA00023015"/>
    </source>
</evidence>
<dbReference type="InterPro" id="IPR014757">
    <property type="entry name" value="Tscrpt_reg_IclR_C"/>
</dbReference>